<accession>A0AAV1T3K9</accession>
<proteinExistence type="predicted"/>
<reference evidence="1" key="1">
    <citation type="submission" date="2024-01" db="EMBL/GenBank/DDBJ databases">
        <authorList>
            <person name="Webb A."/>
        </authorList>
    </citation>
    <scope>NUCLEOTIDE SEQUENCE</scope>
    <source>
        <strain evidence="1">Pm1</strain>
    </source>
</reference>
<organism evidence="1 2">
    <name type="scientific">Peronospora matthiolae</name>
    <dbReference type="NCBI Taxonomy" id="2874970"/>
    <lineage>
        <taxon>Eukaryota</taxon>
        <taxon>Sar</taxon>
        <taxon>Stramenopiles</taxon>
        <taxon>Oomycota</taxon>
        <taxon>Peronosporomycetes</taxon>
        <taxon>Peronosporales</taxon>
        <taxon>Peronosporaceae</taxon>
        <taxon>Peronospora</taxon>
    </lineage>
</organism>
<sequence length="48" mass="4931">MRIRSTAVEETGSLEAAEVILSAVSTTQPAAGALPVARGDALRDIGDY</sequence>
<protein>
    <submittedName>
        <fullName evidence="1">Uncharacterized protein</fullName>
    </submittedName>
</protein>
<dbReference type="AlphaFoldDB" id="A0AAV1T3K9"/>
<name>A0AAV1T3K9_9STRA</name>
<evidence type="ECO:0000313" key="1">
    <source>
        <dbReference type="EMBL" id="CAK7901189.1"/>
    </source>
</evidence>
<gene>
    <name evidence="1" type="ORF">PM001_LOCUS2226</name>
</gene>
<dbReference type="Proteomes" id="UP001162060">
    <property type="component" value="Unassembled WGS sequence"/>
</dbReference>
<comment type="caution">
    <text evidence="1">The sequence shown here is derived from an EMBL/GenBank/DDBJ whole genome shotgun (WGS) entry which is preliminary data.</text>
</comment>
<evidence type="ECO:0000313" key="2">
    <source>
        <dbReference type="Proteomes" id="UP001162060"/>
    </source>
</evidence>
<dbReference type="EMBL" id="CAKLBY020000022">
    <property type="protein sequence ID" value="CAK7901189.1"/>
    <property type="molecule type" value="Genomic_DNA"/>
</dbReference>